<dbReference type="GO" id="GO:0016192">
    <property type="term" value="P:vesicle-mediated transport"/>
    <property type="evidence" value="ECO:0007669"/>
    <property type="project" value="InterPro"/>
</dbReference>
<dbReference type="InterPro" id="IPR043971">
    <property type="entry name" value="FUZ/MON1/HPS1_longin_2"/>
</dbReference>
<evidence type="ECO:0000313" key="6">
    <source>
        <dbReference type="EMBL" id="KAI3430901.1"/>
    </source>
</evidence>
<evidence type="ECO:0000259" key="5">
    <source>
        <dbReference type="Pfam" id="PF19038"/>
    </source>
</evidence>
<protein>
    <recommendedName>
        <fullName evidence="1">Vacuolar fusion protein MON1 homolog</fullName>
    </recommendedName>
</protein>
<dbReference type="Pfam" id="PF19036">
    <property type="entry name" value="Fuz_longin_1"/>
    <property type="match status" value="1"/>
</dbReference>
<feature type="compositionally biased region" description="Low complexity" evidence="2">
    <location>
        <begin position="76"/>
        <end position="104"/>
    </location>
</feature>
<keyword evidence="7" id="KW-1185">Reference proteome</keyword>
<dbReference type="InterPro" id="IPR004353">
    <property type="entry name" value="Mon1"/>
</dbReference>
<name>A0A9D4YWX4_CHLVU</name>
<feature type="domain" description="FUZ/MON1/HPS1 second Longin" evidence="4">
    <location>
        <begin position="282"/>
        <end position="381"/>
    </location>
</feature>
<dbReference type="EMBL" id="SIDB01000007">
    <property type="protein sequence ID" value="KAI3430901.1"/>
    <property type="molecule type" value="Genomic_DNA"/>
</dbReference>
<dbReference type="PANTHER" id="PTHR13027">
    <property type="entry name" value="SAND PROTEIN-RELATED"/>
    <property type="match status" value="1"/>
</dbReference>
<gene>
    <name evidence="6" type="ORF">D9Q98_009310</name>
</gene>
<dbReference type="AlphaFoldDB" id="A0A9D4YWX4"/>
<evidence type="ECO:0000259" key="4">
    <source>
        <dbReference type="Pfam" id="PF19037"/>
    </source>
</evidence>
<sequence>MEHDGDGEPPSQQQTTPPAIEATVEPVSTELQACELGRSGSTSSMSSDHAEGDGSGGGTASLFADQDEGEPAAGSQQQHAEAPAPQQLATLRSAQRAVAAAASHQLDDEAEPDVLTSNPKHVFVFSTAGKPIYSYCGDESRLAGLMATAEAILSVAHSKGHTLKHIRAGPHVFAFLERPPLCMVGVSAFNEPPAVLRMQLVLVHGQIVSLLTATALSAMFARNSGYDARKLLGGSDGMLSALVDSFTTVPATLLGAYPSLPMLGGVRQALATALAAAVKATSAVHGLVVAGGQVAMLCAAPGAGPMQQWDVLLLLNLLGANQSFRHSGEAMTPVCLPRYNSAANLHAYIHYVDASSETAIVLLCGGMPDFPALSAARQQMQQQLEAVGALQAVQRAAQDTALRLGGREFDATSSSGRNGALLAVLNLPPAAGGGAFGATPLLHLVYKLNSRQQYVMSPFSQPLLAGGMQQLLMVAYSQLRASMFDSSSAGSGPLQRLRFEARPQFVLLGAVSADTELYLAFDPLTDKEEAARVCSRLGTWLGCRHDQLFGV</sequence>
<evidence type="ECO:0000256" key="1">
    <source>
        <dbReference type="RuleBase" id="RU367048"/>
    </source>
</evidence>
<evidence type="ECO:0000313" key="7">
    <source>
        <dbReference type="Proteomes" id="UP001055712"/>
    </source>
</evidence>
<evidence type="ECO:0000259" key="3">
    <source>
        <dbReference type="Pfam" id="PF19036"/>
    </source>
</evidence>
<dbReference type="Proteomes" id="UP001055712">
    <property type="component" value="Unassembled WGS sequence"/>
</dbReference>
<feature type="domain" description="FUZ/MON1/HPS1 third Longin" evidence="5">
    <location>
        <begin position="441"/>
        <end position="541"/>
    </location>
</feature>
<organism evidence="6 7">
    <name type="scientific">Chlorella vulgaris</name>
    <name type="common">Green alga</name>
    <dbReference type="NCBI Taxonomy" id="3077"/>
    <lineage>
        <taxon>Eukaryota</taxon>
        <taxon>Viridiplantae</taxon>
        <taxon>Chlorophyta</taxon>
        <taxon>core chlorophytes</taxon>
        <taxon>Trebouxiophyceae</taxon>
        <taxon>Chlorellales</taxon>
        <taxon>Chlorellaceae</taxon>
        <taxon>Chlorella clade</taxon>
        <taxon>Chlorella</taxon>
    </lineage>
</organism>
<feature type="region of interest" description="Disordered" evidence="2">
    <location>
        <begin position="1"/>
        <end position="113"/>
    </location>
</feature>
<dbReference type="GO" id="GO:0006623">
    <property type="term" value="P:protein targeting to vacuole"/>
    <property type="evidence" value="ECO:0007669"/>
    <property type="project" value="UniProtKB-UniRule"/>
</dbReference>
<proteinExistence type="inferred from homology"/>
<dbReference type="Pfam" id="PF19037">
    <property type="entry name" value="Fuz_longin_2"/>
    <property type="match status" value="1"/>
</dbReference>
<comment type="function">
    <text evidence="1">Plays an important role in membrane trafficking through the secretory apparatus.</text>
</comment>
<dbReference type="Pfam" id="PF19038">
    <property type="entry name" value="Fuz_longin_3"/>
    <property type="match status" value="1"/>
</dbReference>
<dbReference type="PANTHER" id="PTHR13027:SF7">
    <property type="entry name" value="VACUOLAR FUSION PROTEIN MON1 HOMOLOG"/>
    <property type="match status" value="1"/>
</dbReference>
<reference evidence="6" key="1">
    <citation type="journal article" date="2019" name="Plant J.">
        <title>Chlorella vulgaris genome assembly and annotation reveals the molecular basis for metabolic acclimation to high light conditions.</title>
        <authorList>
            <person name="Cecchin M."/>
            <person name="Marcolungo L."/>
            <person name="Rossato M."/>
            <person name="Girolomoni L."/>
            <person name="Cosentino E."/>
            <person name="Cuine S."/>
            <person name="Li-Beisson Y."/>
            <person name="Delledonne M."/>
            <person name="Ballottari M."/>
        </authorList>
    </citation>
    <scope>NUCLEOTIDE SEQUENCE</scope>
    <source>
        <strain evidence="6">211/11P</strain>
    </source>
</reference>
<reference evidence="6" key="2">
    <citation type="submission" date="2020-11" db="EMBL/GenBank/DDBJ databases">
        <authorList>
            <person name="Cecchin M."/>
            <person name="Marcolungo L."/>
            <person name="Rossato M."/>
            <person name="Girolomoni L."/>
            <person name="Cosentino E."/>
            <person name="Cuine S."/>
            <person name="Li-Beisson Y."/>
            <person name="Delledonne M."/>
            <person name="Ballottari M."/>
        </authorList>
    </citation>
    <scope>NUCLEOTIDE SEQUENCE</scope>
    <source>
        <strain evidence="6">211/11P</strain>
        <tissue evidence="6">Whole cell</tissue>
    </source>
</reference>
<dbReference type="InterPro" id="IPR043972">
    <property type="entry name" value="FUZ/MON1/HPS1_longin_1"/>
</dbReference>
<dbReference type="OrthoDB" id="272411at2759"/>
<dbReference type="InterPro" id="IPR043970">
    <property type="entry name" value="FUZ/MON1/HPS1_longin_3"/>
</dbReference>
<comment type="similarity">
    <text evidence="1">Belongs to the MON1/SAND family.</text>
</comment>
<feature type="domain" description="FUZ/MON1/HPS1 first Longin" evidence="3">
    <location>
        <begin position="120"/>
        <end position="242"/>
    </location>
</feature>
<dbReference type="PRINTS" id="PR01546">
    <property type="entry name" value="YEAST73DUF"/>
</dbReference>
<accession>A0A9D4YWX4</accession>
<evidence type="ECO:0000256" key="2">
    <source>
        <dbReference type="SAM" id="MobiDB-lite"/>
    </source>
</evidence>
<comment type="caution">
    <text evidence="6">The sequence shown here is derived from an EMBL/GenBank/DDBJ whole genome shotgun (WGS) entry which is preliminary data.</text>
</comment>